<dbReference type="GO" id="GO:2000060">
    <property type="term" value="P:positive regulation of ubiquitin-dependent protein catabolic process"/>
    <property type="evidence" value="ECO:0007669"/>
    <property type="project" value="TreeGrafter"/>
</dbReference>
<comment type="caution">
    <text evidence="3">The sequence shown here is derived from an EMBL/GenBank/DDBJ whole genome shotgun (WGS) entry which is preliminary data.</text>
</comment>
<keyword evidence="4" id="KW-1185">Reference proteome</keyword>
<dbReference type="PANTHER" id="PTHR15668:SF4">
    <property type="entry name" value="COILED-COIL DOMAIN-CONTAINING PROTEIN 22"/>
    <property type="match status" value="1"/>
</dbReference>
<dbReference type="AlphaFoldDB" id="A0AAN9JVV0"/>
<dbReference type="GO" id="GO:0097602">
    <property type="term" value="F:cullin family protein binding"/>
    <property type="evidence" value="ECO:0007669"/>
    <property type="project" value="TreeGrafter"/>
</dbReference>
<dbReference type="EMBL" id="JAYMYQ010000011">
    <property type="protein sequence ID" value="KAK7305276.1"/>
    <property type="molecule type" value="Genomic_DNA"/>
</dbReference>
<protein>
    <recommendedName>
        <fullName evidence="2">CCDC22 coiled-coil domain-containing protein</fullName>
    </recommendedName>
</protein>
<keyword evidence="1" id="KW-1133">Transmembrane helix</keyword>
<dbReference type="Proteomes" id="UP001367508">
    <property type="component" value="Unassembled WGS sequence"/>
</dbReference>
<organism evidence="3 4">
    <name type="scientific">Canavalia gladiata</name>
    <name type="common">Sword bean</name>
    <name type="synonym">Dolichos gladiatus</name>
    <dbReference type="NCBI Taxonomy" id="3824"/>
    <lineage>
        <taxon>Eukaryota</taxon>
        <taxon>Viridiplantae</taxon>
        <taxon>Streptophyta</taxon>
        <taxon>Embryophyta</taxon>
        <taxon>Tracheophyta</taxon>
        <taxon>Spermatophyta</taxon>
        <taxon>Magnoliopsida</taxon>
        <taxon>eudicotyledons</taxon>
        <taxon>Gunneridae</taxon>
        <taxon>Pentapetalae</taxon>
        <taxon>rosids</taxon>
        <taxon>fabids</taxon>
        <taxon>Fabales</taxon>
        <taxon>Fabaceae</taxon>
        <taxon>Papilionoideae</taxon>
        <taxon>50 kb inversion clade</taxon>
        <taxon>NPAAA clade</taxon>
        <taxon>indigoferoid/millettioid clade</taxon>
        <taxon>Phaseoleae</taxon>
        <taxon>Canavalia</taxon>
    </lineage>
</organism>
<evidence type="ECO:0000313" key="3">
    <source>
        <dbReference type="EMBL" id="KAK7305276.1"/>
    </source>
</evidence>
<dbReference type="InterPro" id="IPR008530">
    <property type="entry name" value="CCDC22"/>
</dbReference>
<evidence type="ECO:0000313" key="4">
    <source>
        <dbReference type="Proteomes" id="UP001367508"/>
    </source>
</evidence>
<sequence length="424" mass="48648">MRSNLTGLCMELYDFFVAKCFSIVSVMVVVNLVLLLAFLLIMVLVFLYSACILKNRICLLLSAVSIFQGVIGDYSKLENKLNDHKMETQTPGTEGTKGNASINQANKAESSSRMEGSIEDDLNCVLNEKELPEGQVVGERGSLGNKENPAHIRDGHLTDLKQKEKELIDEVTVRTSELEHLERELELMNEAAEMVFNNQQSVDFYLDQLNEQVKAKGNYLLTLESEWDAVRKQLEERKRSLEESLYSNNPDALEMLQKLRQVQQEELFIISETIKREEEHLKLCADLEKQQKIASRKSYTDRIKEITKNSLKQDADIEQILKDTREVQLDSNSIQERLHRTYTVADEIVFREAKKDPAGPQVYRLLVSIHQGFEQISEKILATDRIRREIAEYEMKLAATTSRSLDVNELKANLDAIIRENEYP</sequence>
<evidence type="ECO:0000256" key="1">
    <source>
        <dbReference type="SAM" id="Phobius"/>
    </source>
</evidence>
<gene>
    <name evidence="3" type="ORF">VNO77_43178</name>
</gene>
<dbReference type="InterPro" id="IPR048348">
    <property type="entry name" value="CCDC22_CC"/>
</dbReference>
<reference evidence="3 4" key="1">
    <citation type="submission" date="2024-01" db="EMBL/GenBank/DDBJ databases">
        <title>The genomes of 5 underutilized Papilionoideae crops provide insights into root nodulation and disease resistanc.</title>
        <authorList>
            <person name="Jiang F."/>
        </authorList>
    </citation>
    <scope>NUCLEOTIDE SEQUENCE [LARGE SCALE GENOMIC DNA]</scope>
    <source>
        <strain evidence="3">LVBAO_FW01</strain>
        <tissue evidence="3">Leaves</tissue>
    </source>
</reference>
<feature type="domain" description="CCDC22 coiled-coil" evidence="2">
    <location>
        <begin position="156"/>
        <end position="399"/>
    </location>
</feature>
<name>A0AAN9JVV0_CANGL</name>
<evidence type="ECO:0000259" key="2">
    <source>
        <dbReference type="Pfam" id="PF05667"/>
    </source>
</evidence>
<accession>A0AAN9JVV0</accession>
<keyword evidence="1" id="KW-0812">Transmembrane</keyword>
<dbReference type="Pfam" id="PF05667">
    <property type="entry name" value="CCDC22_CC"/>
    <property type="match status" value="1"/>
</dbReference>
<feature type="transmembrane region" description="Helical" evidence="1">
    <location>
        <begin position="21"/>
        <end position="48"/>
    </location>
</feature>
<dbReference type="PANTHER" id="PTHR15668">
    <property type="entry name" value="JM1 PROTEIN"/>
    <property type="match status" value="1"/>
</dbReference>
<keyword evidence="1" id="KW-0472">Membrane</keyword>
<proteinExistence type="predicted"/>